<dbReference type="SUPFAM" id="SSF64288">
    <property type="entry name" value="Chorismate lyase-like"/>
    <property type="match status" value="1"/>
</dbReference>
<organism evidence="5 6">
    <name type="scientific">[Eubacterium] hominis</name>
    <dbReference type="NCBI Taxonomy" id="2764325"/>
    <lineage>
        <taxon>Bacteria</taxon>
        <taxon>Bacillati</taxon>
        <taxon>Bacillota</taxon>
        <taxon>Erysipelotrichia</taxon>
        <taxon>Erysipelotrichales</taxon>
        <taxon>Erysipelotrichaceae</taxon>
        <taxon>Amedibacillus</taxon>
    </lineage>
</organism>
<name>A0A7G9GR01_9FIRM</name>
<keyword evidence="3" id="KW-0804">Transcription</keyword>
<dbReference type="InterPro" id="IPR011663">
    <property type="entry name" value="UTRA"/>
</dbReference>
<accession>A0A7G9GR01</accession>
<dbReference type="PROSITE" id="PS50949">
    <property type="entry name" value="HTH_GNTR"/>
    <property type="match status" value="1"/>
</dbReference>
<dbReference type="PRINTS" id="PR00035">
    <property type="entry name" value="HTHGNTR"/>
</dbReference>
<dbReference type="FunFam" id="1.10.10.10:FF:000079">
    <property type="entry name" value="GntR family transcriptional regulator"/>
    <property type="match status" value="1"/>
</dbReference>
<evidence type="ECO:0000259" key="4">
    <source>
        <dbReference type="PROSITE" id="PS50949"/>
    </source>
</evidence>
<dbReference type="RefSeq" id="WP_117454369.1">
    <property type="nucleotide sequence ID" value="NZ_CP060636.1"/>
</dbReference>
<dbReference type="PANTHER" id="PTHR44846:SF1">
    <property type="entry name" value="MANNOSYL-D-GLYCERATE TRANSPORT_METABOLISM SYSTEM REPRESSOR MNGR-RELATED"/>
    <property type="match status" value="1"/>
</dbReference>
<dbReference type="Gene3D" id="1.10.10.10">
    <property type="entry name" value="Winged helix-like DNA-binding domain superfamily/Winged helix DNA-binding domain"/>
    <property type="match status" value="1"/>
</dbReference>
<dbReference type="Gene3D" id="3.40.1410.10">
    <property type="entry name" value="Chorismate lyase-like"/>
    <property type="match status" value="1"/>
</dbReference>
<dbReference type="InterPro" id="IPR000524">
    <property type="entry name" value="Tscrpt_reg_HTH_GntR"/>
</dbReference>
<protein>
    <submittedName>
        <fullName evidence="5">GntR family transcriptional regulator</fullName>
    </submittedName>
</protein>
<keyword evidence="2" id="KW-0238">DNA-binding</keyword>
<keyword evidence="6" id="KW-1185">Reference proteome</keyword>
<dbReference type="AlphaFoldDB" id="A0A7G9GR01"/>
<dbReference type="GO" id="GO:0045892">
    <property type="term" value="P:negative regulation of DNA-templated transcription"/>
    <property type="evidence" value="ECO:0007669"/>
    <property type="project" value="TreeGrafter"/>
</dbReference>
<evidence type="ECO:0000256" key="3">
    <source>
        <dbReference type="ARBA" id="ARBA00023163"/>
    </source>
</evidence>
<gene>
    <name evidence="5" type="ORF">H9Q80_04580</name>
</gene>
<dbReference type="GO" id="GO:0003677">
    <property type="term" value="F:DNA binding"/>
    <property type="evidence" value="ECO:0007669"/>
    <property type="project" value="UniProtKB-KW"/>
</dbReference>
<dbReference type="Proteomes" id="UP000515856">
    <property type="component" value="Chromosome"/>
</dbReference>
<dbReference type="InterPro" id="IPR036390">
    <property type="entry name" value="WH_DNA-bd_sf"/>
</dbReference>
<sequence length="239" mass="27966">MPKDSNIPRYKVIEKDILDKINSQYYKIKETIPTEKELADEYHVSRVTVRKATDSLVMKGLLKRVAGSGTYVQDSPAHQKFPRQIGFTKEMEKLGMNAKTEVNSFSITKADNYIAKLLKISEGDMIYYIERSRYGDDLLLQFEISYMPVKYFPDLSISYLETSKYDYIENVRNIKINYCHHQDFPILPTPTMAEAFHIDTNTPIMKIINTTYSTDNEIIDYTIQYLNSPNYQLNYIRTR</sequence>
<reference evidence="5 6" key="1">
    <citation type="submission" date="2020-08" db="EMBL/GenBank/DDBJ databases">
        <authorList>
            <person name="Liu C."/>
            <person name="Sun Q."/>
        </authorList>
    </citation>
    <scope>NUCLEOTIDE SEQUENCE [LARGE SCALE GENOMIC DNA]</scope>
    <source>
        <strain evidence="5 6">NSJ-61</strain>
    </source>
</reference>
<dbReference type="Pfam" id="PF00392">
    <property type="entry name" value="GntR"/>
    <property type="match status" value="1"/>
</dbReference>
<keyword evidence="1" id="KW-0805">Transcription regulation</keyword>
<dbReference type="Pfam" id="PF07702">
    <property type="entry name" value="UTRA"/>
    <property type="match status" value="1"/>
</dbReference>
<dbReference type="CDD" id="cd07377">
    <property type="entry name" value="WHTH_GntR"/>
    <property type="match status" value="1"/>
</dbReference>
<evidence type="ECO:0000256" key="2">
    <source>
        <dbReference type="ARBA" id="ARBA00023125"/>
    </source>
</evidence>
<dbReference type="KEGG" id="ehn:H9Q80_04580"/>
<dbReference type="SMART" id="SM00866">
    <property type="entry name" value="UTRA"/>
    <property type="match status" value="1"/>
</dbReference>
<dbReference type="SUPFAM" id="SSF46785">
    <property type="entry name" value="Winged helix' DNA-binding domain"/>
    <property type="match status" value="1"/>
</dbReference>
<dbReference type="SMART" id="SM00345">
    <property type="entry name" value="HTH_GNTR"/>
    <property type="match status" value="1"/>
</dbReference>
<dbReference type="GO" id="GO:0003700">
    <property type="term" value="F:DNA-binding transcription factor activity"/>
    <property type="evidence" value="ECO:0007669"/>
    <property type="project" value="InterPro"/>
</dbReference>
<dbReference type="PANTHER" id="PTHR44846">
    <property type="entry name" value="MANNOSYL-D-GLYCERATE TRANSPORT/METABOLISM SYSTEM REPRESSOR MNGR-RELATED"/>
    <property type="match status" value="1"/>
</dbReference>
<dbReference type="InterPro" id="IPR036388">
    <property type="entry name" value="WH-like_DNA-bd_sf"/>
</dbReference>
<proteinExistence type="predicted"/>
<evidence type="ECO:0000256" key="1">
    <source>
        <dbReference type="ARBA" id="ARBA00023015"/>
    </source>
</evidence>
<dbReference type="InterPro" id="IPR028978">
    <property type="entry name" value="Chorismate_lyase_/UTRA_dom_sf"/>
</dbReference>
<dbReference type="EMBL" id="CP060636">
    <property type="protein sequence ID" value="QNM13233.1"/>
    <property type="molecule type" value="Genomic_DNA"/>
</dbReference>
<evidence type="ECO:0000313" key="6">
    <source>
        <dbReference type="Proteomes" id="UP000515856"/>
    </source>
</evidence>
<evidence type="ECO:0000313" key="5">
    <source>
        <dbReference type="EMBL" id="QNM13233.1"/>
    </source>
</evidence>
<feature type="domain" description="HTH gntR-type" evidence="4">
    <location>
        <begin position="7"/>
        <end position="75"/>
    </location>
</feature>
<dbReference type="InterPro" id="IPR050679">
    <property type="entry name" value="Bact_HTH_transcr_reg"/>
</dbReference>